<dbReference type="PANTHER" id="PTHR14097">
    <property type="entry name" value="OXIDOREDUCTASE HTATIP2"/>
    <property type="match status" value="1"/>
</dbReference>
<dbReference type="PANTHER" id="PTHR14097:SF8">
    <property type="entry name" value="NAD(P)-BINDING DOMAIN-CONTAINING PROTEIN"/>
    <property type="match status" value="1"/>
</dbReference>
<organism evidence="1 2">
    <name type="scientific">Paractinoplanes bogorensis</name>
    <dbReference type="NCBI Taxonomy" id="1610840"/>
    <lineage>
        <taxon>Bacteria</taxon>
        <taxon>Bacillati</taxon>
        <taxon>Actinomycetota</taxon>
        <taxon>Actinomycetes</taxon>
        <taxon>Micromonosporales</taxon>
        <taxon>Micromonosporaceae</taxon>
        <taxon>Paractinoplanes</taxon>
    </lineage>
</organism>
<dbReference type="SUPFAM" id="SSF51735">
    <property type="entry name" value="NAD(P)-binding Rossmann-fold domains"/>
    <property type="match status" value="1"/>
</dbReference>
<dbReference type="EMBL" id="JAHKKG010000007">
    <property type="protein sequence ID" value="MBU2666457.1"/>
    <property type="molecule type" value="Genomic_DNA"/>
</dbReference>
<accession>A0ABS5YSM3</accession>
<protein>
    <submittedName>
        <fullName evidence="1">Epimerase</fullName>
    </submittedName>
</protein>
<evidence type="ECO:0000313" key="1">
    <source>
        <dbReference type="EMBL" id="MBU2666457.1"/>
    </source>
</evidence>
<dbReference type="Gene3D" id="3.40.50.720">
    <property type="entry name" value="NAD(P)-binding Rossmann-like Domain"/>
    <property type="match status" value="1"/>
</dbReference>
<reference evidence="1 2" key="1">
    <citation type="submission" date="2021-06" db="EMBL/GenBank/DDBJ databases">
        <title>Actinoplanes lichenicola sp. nov., and Actinoplanes ovalisporus sp. nov., isolated from lichen in Thailand.</title>
        <authorList>
            <person name="Saeng-In P."/>
            <person name="Kanchanasin P."/>
            <person name="Yuki M."/>
            <person name="Kudo T."/>
            <person name="Ohkuma M."/>
            <person name="Phongsopitanun W."/>
            <person name="Tanasupawat S."/>
        </authorList>
    </citation>
    <scope>NUCLEOTIDE SEQUENCE [LARGE SCALE GENOMIC DNA]</scope>
    <source>
        <strain evidence="1 2">NBRC 110975</strain>
    </source>
</reference>
<dbReference type="InterPro" id="IPR036291">
    <property type="entry name" value="NAD(P)-bd_dom_sf"/>
</dbReference>
<gene>
    <name evidence="1" type="ORF">KOI35_23405</name>
</gene>
<keyword evidence="2" id="KW-1185">Reference proteome</keyword>
<dbReference type="RefSeq" id="WP_215790031.1">
    <property type="nucleotide sequence ID" value="NZ_JAHKKG010000007.1"/>
</dbReference>
<evidence type="ECO:0000313" key="2">
    <source>
        <dbReference type="Proteomes" id="UP001519654"/>
    </source>
</evidence>
<proteinExistence type="predicted"/>
<name>A0ABS5YSM3_9ACTN</name>
<comment type="caution">
    <text evidence="1">The sequence shown here is derived from an EMBL/GenBank/DDBJ whole genome shotgun (WGS) entry which is preliminary data.</text>
</comment>
<sequence length="214" mass="23525">MKVVVFGATGMVGQGVLRESLLAPDVDEVVAVGRTPTGLSHPRLREVRLADFGDLSGIRDELRGTDACFYCLGVSSVGMDEAAYTKISYDFPMAAARTFHDLNPQTVFVYVSGASTNAESRQMWARVKGRTEREIIELLPNGYAFRPGMIQPTRGIRSKTRWYNAVYTVVGPVIPLLERVAPKYVTTTDRIGQAMLRAARVGFAGHIVENADLR</sequence>
<dbReference type="Proteomes" id="UP001519654">
    <property type="component" value="Unassembled WGS sequence"/>
</dbReference>